<accession>A0A9D1SUD3</accession>
<feature type="compositionally biased region" description="Acidic residues" evidence="1">
    <location>
        <begin position="187"/>
        <end position="201"/>
    </location>
</feature>
<feature type="region of interest" description="Disordered" evidence="1">
    <location>
        <begin position="176"/>
        <end position="201"/>
    </location>
</feature>
<evidence type="ECO:0000256" key="1">
    <source>
        <dbReference type="SAM" id="MobiDB-lite"/>
    </source>
</evidence>
<proteinExistence type="predicted"/>
<gene>
    <name evidence="2" type="ORF">IAD25_03170</name>
</gene>
<dbReference type="EMBL" id="DVOB01000068">
    <property type="protein sequence ID" value="HIU95695.1"/>
    <property type="molecule type" value="Genomic_DNA"/>
</dbReference>
<dbReference type="Proteomes" id="UP000824130">
    <property type="component" value="Unassembled WGS sequence"/>
</dbReference>
<evidence type="ECO:0000313" key="2">
    <source>
        <dbReference type="EMBL" id="HIU95695.1"/>
    </source>
</evidence>
<dbReference type="AlphaFoldDB" id="A0A9D1SUD3"/>
<reference evidence="2" key="2">
    <citation type="journal article" date="2021" name="PeerJ">
        <title>Extensive microbial diversity within the chicken gut microbiome revealed by metagenomics and culture.</title>
        <authorList>
            <person name="Gilroy R."/>
            <person name="Ravi A."/>
            <person name="Getino M."/>
            <person name="Pursley I."/>
            <person name="Horton D.L."/>
            <person name="Alikhan N.F."/>
            <person name="Baker D."/>
            <person name="Gharbi K."/>
            <person name="Hall N."/>
            <person name="Watson M."/>
            <person name="Adriaenssens E.M."/>
            <person name="Foster-Nyarko E."/>
            <person name="Jarju S."/>
            <person name="Secka A."/>
            <person name="Antonio M."/>
            <person name="Oren A."/>
            <person name="Chaudhuri R.R."/>
            <person name="La Ragione R."/>
            <person name="Hildebrand F."/>
            <person name="Pallen M.J."/>
        </authorList>
    </citation>
    <scope>NUCLEOTIDE SEQUENCE</scope>
    <source>
        <strain evidence="2">ChiSjej4B22-8349</strain>
    </source>
</reference>
<comment type="caution">
    <text evidence="2">The sequence shown here is derived from an EMBL/GenBank/DDBJ whole genome shotgun (WGS) entry which is preliminary data.</text>
</comment>
<name>A0A9D1SUD3_9FIRM</name>
<reference evidence="2" key="1">
    <citation type="submission" date="2020-10" db="EMBL/GenBank/DDBJ databases">
        <authorList>
            <person name="Gilroy R."/>
        </authorList>
    </citation>
    <scope>NUCLEOTIDE SEQUENCE</scope>
    <source>
        <strain evidence="2">ChiSjej4B22-8349</strain>
    </source>
</reference>
<organism evidence="2 3">
    <name type="scientific">Candidatus Allocopromorpha excrementipullorum</name>
    <dbReference type="NCBI Taxonomy" id="2840743"/>
    <lineage>
        <taxon>Bacteria</taxon>
        <taxon>Bacillati</taxon>
        <taxon>Bacillota</taxon>
        <taxon>Clostridia</taxon>
        <taxon>Eubacteriales</taxon>
        <taxon>Eubacteriaceae</taxon>
        <taxon>Eubacteriaceae incertae sedis</taxon>
        <taxon>Candidatus Allocopromorpha</taxon>
    </lineage>
</organism>
<evidence type="ECO:0000313" key="3">
    <source>
        <dbReference type="Proteomes" id="UP000824130"/>
    </source>
</evidence>
<protein>
    <submittedName>
        <fullName evidence="2">Uncharacterized protein</fullName>
    </submittedName>
</protein>
<sequence length="201" mass="23222">MNFEELLEYLDLEDGSDFEYFEAMADLIESEEYIDQEAVYSLFQQADKTMIEELLNDYFEDVLDGLPDDSGEIFSLLHQIKMSLTGMVAGANDDEDDLRRFVDEFCRFRNWYSHESEVRLVPESGEPLYHTVRDAITASRVEKLGGEKYRYDFENALDYQLDSYIMPFSDLASSGDDDEGTIVFSPEDGEPGDVDDDSRYM</sequence>